<evidence type="ECO:0000256" key="9">
    <source>
        <dbReference type="ARBA" id="ARBA00022842"/>
    </source>
</evidence>
<dbReference type="Gene3D" id="1.10.150.670">
    <property type="entry name" value="Crossover junction endonuclease EME1, DNA-binding domain"/>
    <property type="match status" value="1"/>
</dbReference>
<comment type="cofactor">
    <cofactor evidence="1">
        <name>Mg(2+)</name>
        <dbReference type="ChEBI" id="CHEBI:18420"/>
    </cofactor>
</comment>
<dbReference type="PANTHER" id="PTHR21077:SF5">
    <property type="entry name" value="CROSSOVER JUNCTION ENDONUCLEASE MMS4"/>
    <property type="match status" value="1"/>
</dbReference>
<comment type="similarity">
    <text evidence="3">Belongs to the EME1/MMS4 family.</text>
</comment>
<evidence type="ECO:0000256" key="10">
    <source>
        <dbReference type="ARBA" id="ARBA00023172"/>
    </source>
</evidence>
<dbReference type="GO" id="GO:0005634">
    <property type="term" value="C:nucleus"/>
    <property type="evidence" value="ECO:0007669"/>
    <property type="project" value="UniProtKB-SubCell"/>
</dbReference>
<keyword evidence="11" id="KW-0234">DNA repair</keyword>
<keyword evidence="7" id="KW-0227">DNA damage</keyword>
<dbReference type="EMBL" id="JAVHJO010000002">
    <property type="protein sequence ID" value="KAK6542596.1"/>
    <property type="molecule type" value="Genomic_DNA"/>
</dbReference>
<keyword evidence="5" id="KW-0479">Metal-binding</keyword>
<evidence type="ECO:0000256" key="2">
    <source>
        <dbReference type="ARBA" id="ARBA00004123"/>
    </source>
</evidence>
<comment type="caution">
    <text evidence="16">The sequence shown here is derived from an EMBL/GenBank/DDBJ whole genome shotgun (WGS) entry which is preliminary data.</text>
</comment>
<dbReference type="GO" id="GO:0031297">
    <property type="term" value="P:replication fork processing"/>
    <property type="evidence" value="ECO:0007669"/>
    <property type="project" value="TreeGrafter"/>
</dbReference>
<dbReference type="GO" id="GO:0046872">
    <property type="term" value="F:metal ion binding"/>
    <property type="evidence" value="ECO:0007669"/>
    <property type="project" value="UniProtKB-KW"/>
</dbReference>
<evidence type="ECO:0000256" key="1">
    <source>
        <dbReference type="ARBA" id="ARBA00001946"/>
    </source>
</evidence>
<gene>
    <name evidence="16" type="ORF">TWF694_006540</name>
</gene>
<comment type="subcellular location">
    <subcellularLocation>
        <location evidence="2">Nucleus</location>
    </subcellularLocation>
</comment>
<dbReference type="Pfam" id="PF21292">
    <property type="entry name" value="EME1-MUS81_C"/>
    <property type="match status" value="1"/>
</dbReference>
<dbReference type="GO" id="GO:0003677">
    <property type="term" value="F:DNA binding"/>
    <property type="evidence" value="ECO:0007669"/>
    <property type="project" value="InterPro"/>
</dbReference>
<evidence type="ECO:0000256" key="8">
    <source>
        <dbReference type="ARBA" id="ARBA00022801"/>
    </source>
</evidence>
<name>A0AAV9XKT9_9PEZI</name>
<keyword evidence="9" id="KW-0460">Magnesium</keyword>
<dbReference type="Gene3D" id="3.40.50.10130">
    <property type="match status" value="1"/>
</dbReference>
<keyword evidence="13" id="KW-0469">Meiosis</keyword>
<dbReference type="CDD" id="cd20085">
    <property type="entry name" value="XPF_nuclease_Mms4"/>
    <property type="match status" value="1"/>
</dbReference>
<dbReference type="InterPro" id="IPR006166">
    <property type="entry name" value="ERCC4_domain"/>
</dbReference>
<dbReference type="SMART" id="SM00891">
    <property type="entry name" value="ERCC4"/>
    <property type="match status" value="1"/>
</dbReference>
<feature type="compositionally biased region" description="Low complexity" evidence="14">
    <location>
        <begin position="65"/>
        <end position="75"/>
    </location>
</feature>
<keyword evidence="4" id="KW-0540">Nuclease</keyword>
<evidence type="ECO:0000256" key="14">
    <source>
        <dbReference type="SAM" id="MobiDB-lite"/>
    </source>
</evidence>
<keyword evidence="17" id="KW-1185">Reference proteome</keyword>
<feature type="compositionally biased region" description="Basic and acidic residues" evidence="14">
    <location>
        <begin position="267"/>
        <end position="308"/>
    </location>
</feature>
<sequence length="636" mass="70192">MAPRIPNVNVAAPVISLLSSDDEAPEPAPLKRQDTSTSAKENKASTRSSSKEPTATRLPSRHQKSTSTSSVPSKISKPKKHLDSITIISSSPPPVEHSRAVASTSTSIAYPKIFGALSSDPIFSQSSPPAPASTIIKQTSKLPGPAISKNTLFAQILEDEFSDVDFSPLKNPRQRNSYQEDSATLKSKGKAKAISPPRYRQLDKSTEDLLRKIEESSDNGRPEPITKRRKVERGTLEISESESENEDITPDSPPPSSAPTATQRKTKLTDVEKEARKAEREATKSKKLADKEAQKELKKREKEGRTLQRSESQALSTANKLKTSHVQTVGEMIVNISSDFYASKAGTQLCSFLDVVKVNSHAPFDSPIPGIVKWRRVVTARWNEDEDIFVPIPREIRDESHILAYLDAKEFIPLTNSPQALKDYIRKIKSTYPTCKPIVLIEGLAKLVAKNKSNQSRAYAAQVRNRMREGGREEVVRMDKAAQAVDEDNVEDALLELQVAHGCLVFQTADFMATAESISSYTQHISQIPYKHAKATLNNSTNFCMDVGQVSSGKTVEDTYNKMLQCVHMSTPVVAGAIQAEYPSVQQLFRAFVERGDDVLKDIRIARTGNGRALGPAMSRKIARVLTGRDEWELES</sequence>
<dbReference type="Pfam" id="PF02732">
    <property type="entry name" value="ERCC4"/>
    <property type="match status" value="1"/>
</dbReference>
<dbReference type="AlphaFoldDB" id="A0AAV9XKT9"/>
<keyword evidence="6" id="KW-0255">Endonuclease</keyword>
<dbReference type="InterPro" id="IPR033310">
    <property type="entry name" value="Mms4/EME1/EME2"/>
</dbReference>
<dbReference type="GO" id="GO:0048476">
    <property type="term" value="C:Holliday junction resolvase complex"/>
    <property type="evidence" value="ECO:0007669"/>
    <property type="project" value="InterPro"/>
</dbReference>
<feature type="region of interest" description="Disordered" evidence="14">
    <location>
        <begin position="18"/>
        <end position="100"/>
    </location>
</feature>
<feature type="compositionally biased region" description="Polar residues" evidence="14">
    <location>
        <begin position="174"/>
        <end position="185"/>
    </location>
</feature>
<evidence type="ECO:0000256" key="6">
    <source>
        <dbReference type="ARBA" id="ARBA00022759"/>
    </source>
</evidence>
<evidence type="ECO:0000256" key="11">
    <source>
        <dbReference type="ARBA" id="ARBA00023204"/>
    </source>
</evidence>
<evidence type="ECO:0000313" key="17">
    <source>
        <dbReference type="Proteomes" id="UP001365542"/>
    </source>
</evidence>
<dbReference type="GO" id="GO:0008821">
    <property type="term" value="F:crossover junction DNA endonuclease activity"/>
    <property type="evidence" value="ECO:0007669"/>
    <property type="project" value="TreeGrafter"/>
</dbReference>
<feature type="compositionally biased region" description="Acidic residues" evidence="14">
    <location>
        <begin position="239"/>
        <end position="249"/>
    </location>
</feature>
<accession>A0AAV9XKT9</accession>
<feature type="domain" description="ERCC4" evidence="15">
    <location>
        <begin position="350"/>
        <end position="593"/>
    </location>
</feature>
<evidence type="ECO:0000256" key="4">
    <source>
        <dbReference type="ARBA" id="ARBA00022722"/>
    </source>
</evidence>
<evidence type="ECO:0000256" key="12">
    <source>
        <dbReference type="ARBA" id="ARBA00023242"/>
    </source>
</evidence>
<proteinExistence type="inferred from homology"/>
<evidence type="ECO:0000256" key="13">
    <source>
        <dbReference type="ARBA" id="ARBA00023254"/>
    </source>
</evidence>
<feature type="region of interest" description="Disordered" evidence="14">
    <location>
        <begin position="163"/>
        <end position="319"/>
    </location>
</feature>
<keyword evidence="12" id="KW-0539">Nucleus</keyword>
<feature type="compositionally biased region" description="Basic and acidic residues" evidence="14">
    <location>
        <begin position="29"/>
        <end position="44"/>
    </location>
</feature>
<dbReference type="PANTHER" id="PTHR21077">
    <property type="entry name" value="EME1 PROTEIN"/>
    <property type="match status" value="1"/>
</dbReference>
<reference evidence="16 17" key="1">
    <citation type="submission" date="2019-10" db="EMBL/GenBank/DDBJ databases">
        <authorList>
            <person name="Palmer J.M."/>
        </authorList>
    </citation>
    <scope>NUCLEOTIDE SEQUENCE [LARGE SCALE GENOMIC DNA]</scope>
    <source>
        <strain evidence="16 17">TWF694</strain>
    </source>
</reference>
<evidence type="ECO:0000259" key="15">
    <source>
        <dbReference type="SMART" id="SM00891"/>
    </source>
</evidence>
<dbReference type="GO" id="GO:0006302">
    <property type="term" value="P:double-strand break repair"/>
    <property type="evidence" value="ECO:0007669"/>
    <property type="project" value="TreeGrafter"/>
</dbReference>
<protein>
    <recommendedName>
        <fullName evidence="15">ERCC4 domain-containing protein</fullName>
    </recommendedName>
</protein>
<evidence type="ECO:0000256" key="7">
    <source>
        <dbReference type="ARBA" id="ARBA00022763"/>
    </source>
</evidence>
<evidence type="ECO:0000313" key="16">
    <source>
        <dbReference type="EMBL" id="KAK6542596.1"/>
    </source>
</evidence>
<dbReference type="InterPro" id="IPR047521">
    <property type="entry name" value="XPF_nuclease_EME1_ascomycetes"/>
</dbReference>
<organism evidence="16 17">
    <name type="scientific">Orbilia ellipsospora</name>
    <dbReference type="NCBI Taxonomy" id="2528407"/>
    <lineage>
        <taxon>Eukaryota</taxon>
        <taxon>Fungi</taxon>
        <taxon>Dikarya</taxon>
        <taxon>Ascomycota</taxon>
        <taxon>Pezizomycotina</taxon>
        <taxon>Orbiliomycetes</taxon>
        <taxon>Orbiliales</taxon>
        <taxon>Orbiliaceae</taxon>
        <taxon>Orbilia</taxon>
    </lineage>
</organism>
<dbReference type="GO" id="GO:0031573">
    <property type="term" value="P:mitotic intra-S DNA damage checkpoint signaling"/>
    <property type="evidence" value="ECO:0007669"/>
    <property type="project" value="TreeGrafter"/>
</dbReference>
<feature type="compositionally biased region" description="Polar residues" evidence="14">
    <location>
        <begin position="309"/>
        <end position="319"/>
    </location>
</feature>
<keyword evidence="8" id="KW-0378">Hydrolase</keyword>
<dbReference type="GO" id="GO:0000712">
    <property type="term" value="P:resolution of meiotic recombination intermediates"/>
    <property type="evidence" value="ECO:0007669"/>
    <property type="project" value="TreeGrafter"/>
</dbReference>
<evidence type="ECO:0000256" key="5">
    <source>
        <dbReference type="ARBA" id="ARBA00022723"/>
    </source>
</evidence>
<keyword evidence="10" id="KW-0233">DNA recombination</keyword>
<evidence type="ECO:0000256" key="3">
    <source>
        <dbReference type="ARBA" id="ARBA00005313"/>
    </source>
</evidence>
<dbReference type="Proteomes" id="UP001365542">
    <property type="component" value="Unassembled WGS sequence"/>
</dbReference>
<feature type="compositionally biased region" description="Basic and acidic residues" evidence="14">
    <location>
        <begin position="200"/>
        <end position="226"/>
    </location>
</feature>
<dbReference type="InterPro" id="IPR042530">
    <property type="entry name" value="EME1/EME2_C"/>
</dbReference>